<reference evidence="10 11" key="1">
    <citation type="submission" date="2019-03" db="EMBL/GenBank/DDBJ databases">
        <title>The genome sequence of Nitrosococcus wardiae strain D1FHST reveals the archetypal metabolic capacity of ammonia-oxidizing Gammaproteobacteria.</title>
        <authorList>
            <person name="Wang L."/>
            <person name="Lim C.K."/>
            <person name="Hanson T.E."/>
            <person name="Dang H."/>
            <person name="Klotz M.G."/>
        </authorList>
    </citation>
    <scope>NUCLEOTIDE SEQUENCE [LARGE SCALE GENOMIC DNA]</scope>
    <source>
        <strain evidence="10 11">D1FHS</strain>
    </source>
</reference>
<feature type="transmembrane region" description="Helical" evidence="7">
    <location>
        <begin position="360"/>
        <end position="381"/>
    </location>
</feature>
<dbReference type="AlphaFoldDB" id="A0A4P7C0L1"/>
<dbReference type="GO" id="GO:0005886">
    <property type="term" value="C:plasma membrane"/>
    <property type="evidence" value="ECO:0007669"/>
    <property type="project" value="UniProtKB-SubCell"/>
</dbReference>
<protein>
    <submittedName>
        <fullName evidence="10">ABC transporter permease</fullName>
    </submittedName>
</protein>
<evidence type="ECO:0000256" key="6">
    <source>
        <dbReference type="ARBA" id="ARBA00038076"/>
    </source>
</evidence>
<evidence type="ECO:0000259" key="9">
    <source>
        <dbReference type="Pfam" id="PF12704"/>
    </source>
</evidence>
<evidence type="ECO:0000259" key="8">
    <source>
        <dbReference type="Pfam" id="PF02687"/>
    </source>
</evidence>
<evidence type="ECO:0000256" key="3">
    <source>
        <dbReference type="ARBA" id="ARBA00022692"/>
    </source>
</evidence>
<feature type="transmembrane region" description="Helical" evidence="7">
    <location>
        <begin position="319"/>
        <end position="348"/>
    </location>
</feature>
<dbReference type="InterPro" id="IPR025857">
    <property type="entry name" value="MacB_PCD"/>
</dbReference>
<accession>A0A4P7C0L1</accession>
<evidence type="ECO:0000256" key="2">
    <source>
        <dbReference type="ARBA" id="ARBA00022475"/>
    </source>
</evidence>
<dbReference type="Pfam" id="PF02687">
    <property type="entry name" value="FtsX"/>
    <property type="match status" value="1"/>
</dbReference>
<evidence type="ECO:0000256" key="5">
    <source>
        <dbReference type="ARBA" id="ARBA00023136"/>
    </source>
</evidence>
<evidence type="ECO:0000313" key="10">
    <source>
        <dbReference type="EMBL" id="QBQ54362.1"/>
    </source>
</evidence>
<feature type="domain" description="MacB-like periplasmic core" evidence="9">
    <location>
        <begin position="21"/>
        <end position="241"/>
    </location>
</feature>
<sequence length="398" mass="42581">MRPLDFLSLTTRALITRPLRSVLTLLGIAVGIATVVLLTSIGEGIHQFVVAEFTQFGTHIIAINPGRTTTTGIPGIAHTVRPLTLADAEALRRLPQVLSVTPIVQGNAEVEAREKSRRTNIYGVGAEFPETLQFKVTLGRFLPSDEAQAARAFAVLGSRLRQELFGDTNPLGQRIRVGGDRYRVLGVMESKGQVLGFDIDDAVYLPAAKGLELFNRESLMEVDVRYAEGAVEDQVVKGIRNLLLARHGLEDFTITTQQQMLDILGSVLDMLTWAVGAVGGISLLVGGIGIVTIMTIAVSERIHEIGLLRALGAERRQILALFLGEALILAIVGGLAGLLLGIGMIQLLAVLLPALPTYTAWNYAGLAELLAAGIGLAAGVFPARRAAHLDPLESLRAE</sequence>
<evidence type="ECO:0000256" key="4">
    <source>
        <dbReference type="ARBA" id="ARBA00022989"/>
    </source>
</evidence>
<keyword evidence="11" id="KW-1185">Reference proteome</keyword>
<comment type="similarity">
    <text evidence="6">Belongs to the ABC-4 integral membrane protein family.</text>
</comment>
<dbReference type="InterPro" id="IPR050250">
    <property type="entry name" value="Macrolide_Exporter_MacB"/>
</dbReference>
<dbReference type="KEGG" id="nwr:E3U44_07445"/>
<feature type="domain" description="ABC3 transporter permease C-terminal" evidence="8">
    <location>
        <begin position="278"/>
        <end position="391"/>
    </location>
</feature>
<dbReference type="GO" id="GO:0022857">
    <property type="term" value="F:transmembrane transporter activity"/>
    <property type="evidence" value="ECO:0007669"/>
    <property type="project" value="TreeGrafter"/>
</dbReference>
<keyword evidence="2" id="KW-1003">Cell membrane</keyword>
<dbReference type="RefSeq" id="WP_134357554.1">
    <property type="nucleotide sequence ID" value="NZ_CP038033.1"/>
</dbReference>
<keyword evidence="5 7" id="KW-0472">Membrane</keyword>
<organism evidence="10 11">
    <name type="scientific">Nitrosococcus wardiae</name>
    <dbReference type="NCBI Taxonomy" id="1814290"/>
    <lineage>
        <taxon>Bacteria</taxon>
        <taxon>Pseudomonadati</taxon>
        <taxon>Pseudomonadota</taxon>
        <taxon>Gammaproteobacteria</taxon>
        <taxon>Chromatiales</taxon>
        <taxon>Chromatiaceae</taxon>
        <taxon>Nitrosococcus</taxon>
    </lineage>
</organism>
<evidence type="ECO:0000256" key="7">
    <source>
        <dbReference type="SAM" id="Phobius"/>
    </source>
</evidence>
<evidence type="ECO:0000313" key="11">
    <source>
        <dbReference type="Proteomes" id="UP000294325"/>
    </source>
</evidence>
<dbReference type="EMBL" id="CP038033">
    <property type="protein sequence ID" value="QBQ54362.1"/>
    <property type="molecule type" value="Genomic_DNA"/>
</dbReference>
<dbReference type="PANTHER" id="PTHR30572:SF4">
    <property type="entry name" value="ABC TRANSPORTER PERMEASE YTRF"/>
    <property type="match status" value="1"/>
</dbReference>
<keyword evidence="4 7" id="KW-1133">Transmembrane helix</keyword>
<proteinExistence type="inferred from homology"/>
<dbReference type="OrthoDB" id="9770036at2"/>
<dbReference type="InterPro" id="IPR003838">
    <property type="entry name" value="ABC3_permease_C"/>
</dbReference>
<feature type="transmembrane region" description="Helical" evidence="7">
    <location>
        <begin position="21"/>
        <end position="41"/>
    </location>
</feature>
<dbReference type="Pfam" id="PF12704">
    <property type="entry name" value="MacB_PCD"/>
    <property type="match status" value="1"/>
</dbReference>
<gene>
    <name evidence="10" type="ORF">E3U44_07445</name>
</gene>
<keyword evidence="3 7" id="KW-0812">Transmembrane</keyword>
<feature type="transmembrane region" description="Helical" evidence="7">
    <location>
        <begin position="270"/>
        <end position="298"/>
    </location>
</feature>
<comment type="subcellular location">
    <subcellularLocation>
        <location evidence="1">Cell membrane</location>
        <topology evidence="1">Multi-pass membrane protein</topology>
    </subcellularLocation>
</comment>
<dbReference type="Proteomes" id="UP000294325">
    <property type="component" value="Chromosome"/>
</dbReference>
<evidence type="ECO:0000256" key="1">
    <source>
        <dbReference type="ARBA" id="ARBA00004651"/>
    </source>
</evidence>
<dbReference type="PANTHER" id="PTHR30572">
    <property type="entry name" value="MEMBRANE COMPONENT OF TRANSPORTER-RELATED"/>
    <property type="match status" value="1"/>
</dbReference>
<name>A0A4P7C0L1_9GAMM</name>